<dbReference type="HOGENOM" id="CLU_010194_2_10_1"/>
<dbReference type="GO" id="GO:0016616">
    <property type="term" value="F:oxidoreductase activity, acting on the CH-OH group of donors, NAD or NADP as acceptor"/>
    <property type="evidence" value="ECO:0007669"/>
    <property type="project" value="UniProtKB-ARBA"/>
</dbReference>
<evidence type="ECO:0000256" key="2">
    <source>
        <dbReference type="ARBA" id="ARBA00023002"/>
    </source>
</evidence>
<comment type="similarity">
    <text evidence="1">Belongs to the short-chain dehydrogenases/reductases (SDR) family.</text>
</comment>
<evidence type="ECO:0000313" key="4">
    <source>
        <dbReference type="Proteomes" id="UP000015102"/>
    </source>
</evidence>
<dbReference type="OMA" id="ECDIANE"/>
<dbReference type="Pfam" id="PF00106">
    <property type="entry name" value="adh_short"/>
    <property type="match status" value="1"/>
</dbReference>
<organism evidence="3 4">
    <name type="scientific">Megaselia scalaris</name>
    <name type="common">Humpbacked fly</name>
    <name type="synonym">Phora scalaris</name>
    <dbReference type="NCBI Taxonomy" id="36166"/>
    <lineage>
        <taxon>Eukaryota</taxon>
        <taxon>Metazoa</taxon>
        <taxon>Ecdysozoa</taxon>
        <taxon>Arthropoda</taxon>
        <taxon>Hexapoda</taxon>
        <taxon>Insecta</taxon>
        <taxon>Pterygota</taxon>
        <taxon>Neoptera</taxon>
        <taxon>Endopterygota</taxon>
        <taxon>Diptera</taxon>
        <taxon>Brachycera</taxon>
        <taxon>Muscomorpha</taxon>
        <taxon>Platypezoidea</taxon>
        <taxon>Phoridae</taxon>
        <taxon>Megaseliini</taxon>
        <taxon>Megaselia</taxon>
    </lineage>
</organism>
<dbReference type="InterPro" id="IPR036291">
    <property type="entry name" value="NAD(P)-bd_dom_sf"/>
</dbReference>
<reference evidence="3" key="2">
    <citation type="submission" date="2015-06" db="UniProtKB">
        <authorList>
            <consortium name="EnsemblMetazoa"/>
        </authorList>
    </citation>
    <scope>IDENTIFICATION</scope>
</reference>
<dbReference type="EnsemblMetazoa" id="MESCA004294-RA">
    <property type="protein sequence ID" value="MESCA004294-PA"/>
    <property type="gene ID" value="MESCA004294"/>
</dbReference>
<sequence length="251" mass="27434">MSSMERWNNKVALITGASSGIGATCAIDLVNRGMIVVAVARRKEKLEDLKNKVADDLKSRIIPIKCDVTVESEVVNCFNWVLENIGVVSVLVNSAGIAYAVDLVGKYTTNQLKTMVDVGIIGTALCVRETFKQMKEHSIDGHVILMNSTVGHNVPPFPLCSMNIYPSVKYATTAMAETYRREFSNAGTNIKVTSLCPGEVNSGIWPPELRDLVDITMLHPEDISNAILYCLSTPPNVVISELFIKPLHGII</sequence>
<dbReference type="Proteomes" id="UP000015102">
    <property type="component" value="Unassembled WGS sequence"/>
</dbReference>
<dbReference type="STRING" id="36166.T1GL96"/>
<name>T1GL96_MEGSC</name>
<proteinExistence type="inferred from homology"/>
<evidence type="ECO:0000313" key="3">
    <source>
        <dbReference type="EnsemblMetazoa" id="MESCA004294-PA"/>
    </source>
</evidence>
<keyword evidence="2" id="KW-0560">Oxidoreductase</keyword>
<dbReference type="InterPro" id="IPR002347">
    <property type="entry name" value="SDR_fam"/>
</dbReference>
<evidence type="ECO:0000256" key="1">
    <source>
        <dbReference type="ARBA" id="ARBA00006484"/>
    </source>
</evidence>
<dbReference type="PANTHER" id="PTHR43115">
    <property type="entry name" value="DEHYDROGENASE/REDUCTASE SDR FAMILY MEMBER 11"/>
    <property type="match status" value="1"/>
</dbReference>
<dbReference type="Gene3D" id="3.40.50.720">
    <property type="entry name" value="NAD(P)-binding Rossmann-like Domain"/>
    <property type="match status" value="1"/>
</dbReference>
<reference evidence="4" key="1">
    <citation type="submission" date="2013-02" db="EMBL/GenBank/DDBJ databases">
        <authorList>
            <person name="Hughes D."/>
        </authorList>
    </citation>
    <scope>NUCLEOTIDE SEQUENCE</scope>
    <source>
        <strain>Durham</strain>
        <strain evidence="4">NC isolate 2 -- Noor lab</strain>
    </source>
</reference>
<keyword evidence="4" id="KW-1185">Reference proteome</keyword>
<dbReference type="EMBL" id="CAQQ02390957">
    <property type="status" value="NOT_ANNOTATED_CDS"/>
    <property type="molecule type" value="Genomic_DNA"/>
</dbReference>
<dbReference type="PRINTS" id="PR00081">
    <property type="entry name" value="GDHRDH"/>
</dbReference>
<accession>T1GL96</accession>
<dbReference type="SUPFAM" id="SSF51735">
    <property type="entry name" value="NAD(P)-binding Rossmann-fold domains"/>
    <property type="match status" value="1"/>
</dbReference>
<dbReference type="FunFam" id="3.40.50.720:FF:000047">
    <property type="entry name" value="NADP-dependent L-serine/L-allo-threonine dehydrogenase"/>
    <property type="match status" value="1"/>
</dbReference>
<dbReference type="PANTHER" id="PTHR43115:SF4">
    <property type="entry name" value="DEHYDROGENASE_REDUCTASE SDR FAMILY MEMBER 11"/>
    <property type="match status" value="1"/>
</dbReference>
<dbReference type="AlphaFoldDB" id="T1GL96"/>
<protein>
    <submittedName>
        <fullName evidence="3">Uncharacterized protein</fullName>
    </submittedName>
</protein>